<dbReference type="InterPro" id="IPR033756">
    <property type="entry name" value="YlxH/NBP35"/>
</dbReference>
<keyword evidence="3" id="KW-0812">Transmembrane</keyword>
<feature type="transmembrane region" description="Helical" evidence="3">
    <location>
        <begin position="33"/>
        <end position="51"/>
    </location>
</feature>
<reference evidence="4" key="1">
    <citation type="journal article" date="2021" name="PeerJ">
        <title>Extensive microbial diversity within the chicken gut microbiome revealed by metagenomics and culture.</title>
        <authorList>
            <person name="Gilroy R."/>
            <person name="Ravi A."/>
            <person name="Getino M."/>
            <person name="Pursley I."/>
            <person name="Horton D.L."/>
            <person name="Alikhan N.F."/>
            <person name="Baker D."/>
            <person name="Gharbi K."/>
            <person name="Hall N."/>
            <person name="Watson M."/>
            <person name="Adriaenssens E.M."/>
            <person name="Foster-Nyarko E."/>
            <person name="Jarju S."/>
            <person name="Secka A."/>
            <person name="Antonio M."/>
            <person name="Oren A."/>
            <person name="Chaudhuri R.R."/>
            <person name="La Ragione R."/>
            <person name="Hildebrand F."/>
            <person name="Pallen M.J."/>
        </authorList>
    </citation>
    <scope>NUCLEOTIDE SEQUENCE</scope>
    <source>
        <strain evidence="4">ChiSjej5B23-15282</strain>
    </source>
</reference>
<dbReference type="AlphaFoldDB" id="A0A9D1VZ17"/>
<evidence type="ECO:0000313" key="4">
    <source>
        <dbReference type="EMBL" id="HIX49589.1"/>
    </source>
</evidence>
<reference evidence="4" key="2">
    <citation type="submission" date="2021-04" db="EMBL/GenBank/DDBJ databases">
        <authorList>
            <person name="Gilroy R."/>
        </authorList>
    </citation>
    <scope>NUCLEOTIDE SEQUENCE</scope>
    <source>
        <strain evidence="4">ChiSjej5B23-15282</strain>
    </source>
</reference>
<keyword evidence="3" id="KW-1133">Transmembrane helix</keyword>
<dbReference type="InterPro" id="IPR005702">
    <property type="entry name" value="Wzc-like_C"/>
</dbReference>
<gene>
    <name evidence="4" type="ORF">H9981_11380</name>
</gene>
<evidence type="ECO:0000256" key="2">
    <source>
        <dbReference type="ARBA" id="ARBA00022840"/>
    </source>
</evidence>
<dbReference type="Proteomes" id="UP000824243">
    <property type="component" value="Unassembled WGS sequence"/>
</dbReference>
<proteinExistence type="predicted"/>
<name>A0A9D1VZ17_9FIRM</name>
<keyword evidence="1" id="KW-0547">Nucleotide-binding</keyword>
<dbReference type="PANTHER" id="PTHR32309">
    <property type="entry name" value="TYROSINE-PROTEIN KINASE"/>
    <property type="match status" value="1"/>
</dbReference>
<dbReference type="CDD" id="cd05387">
    <property type="entry name" value="BY-kinase"/>
    <property type="match status" value="1"/>
</dbReference>
<dbReference type="InterPro" id="IPR050445">
    <property type="entry name" value="Bact_polysacc_biosynth/exp"/>
</dbReference>
<dbReference type="EMBL" id="DXFA01000186">
    <property type="protein sequence ID" value="HIX49589.1"/>
    <property type="molecule type" value="Genomic_DNA"/>
</dbReference>
<organism evidence="4 5">
    <name type="scientific">Candidatus Mediterraneibacter caccavium</name>
    <dbReference type="NCBI Taxonomy" id="2838661"/>
    <lineage>
        <taxon>Bacteria</taxon>
        <taxon>Bacillati</taxon>
        <taxon>Bacillota</taxon>
        <taxon>Clostridia</taxon>
        <taxon>Lachnospirales</taxon>
        <taxon>Lachnospiraceae</taxon>
        <taxon>Mediterraneibacter</taxon>
    </lineage>
</organism>
<evidence type="ECO:0000256" key="3">
    <source>
        <dbReference type="SAM" id="Phobius"/>
    </source>
</evidence>
<evidence type="ECO:0000313" key="5">
    <source>
        <dbReference type="Proteomes" id="UP000824243"/>
    </source>
</evidence>
<comment type="caution">
    <text evidence="4">The sequence shown here is derived from an EMBL/GenBank/DDBJ whole genome shotgun (WGS) entry which is preliminary data.</text>
</comment>
<dbReference type="InterPro" id="IPR027417">
    <property type="entry name" value="P-loop_NTPase"/>
</dbReference>
<sequence length="490" mass="54671">MQDQRNRIDEREDEMEIDLGLLFAGMWKNIRRFWWLALLLTVAGAAGVTVYQRVFHQPMYECSATFTVATGNSENGSYSFYYNSSTADQMSLTFPYILESSFFQSALMEELGTDTLNGEISSETITDSNVVTMRVESPDPEDARAILEAALAIYPETARFVLGDIQFNMLDGPETPAAPFNQMSVRRCILLGGAGGAAVSLLIFLLMSLFWKAVCSPEDMKKITSLRCLAFIPHVRFKARKKLDDTRLSLLNEKLPFGYRESIRSLQKRVVKNLEHMDGKILMVTSSTAGEGKTTVAVNLAQMLAADGSRVLLIDGDLRKHGSAGLLGVSGKYSLKDVAGMDTKKVKAGELLERIPGSTMWLLGNNEVVKQPAPVLSSRMVKLFIREMRRKMDYVIIDSPPCTMFQDAGILADHADAVLYVVEYDELPLQKIQEGLSFLGSQRTPFTGYVFNNFPEGPGEYGYSRYGYGRYGYGKYGYGRYGYGKYGYGR</sequence>
<dbReference type="Pfam" id="PF10609">
    <property type="entry name" value="ParA"/>
    <property type="match status" value="1"/>
</dbReference>
<protein>
    <submittedName>
        <fullName evidence="4">AAA family ATPase</fullName>
    </submittedName>
</protein>
<keyword evidence="2" id="KW-0067">ATP-binding</keyword>
<accession>A0A9D1VZ17</accession>
<evidence type="ECO:0000256" key="1">
    <source>
        <dbReference type="ARBA" id="ARBA00022741"/>
    </source>
</evidence>
<dbReference type="SUPFAM" id="SSF52540">
    <property type="entry name" value="P-loop containing nucleoside triphosphate hydrolases"/>
    <property type="match status" value="1"/>
</dbReference>
<dbReference type="Gene3D" id="3.40.50.300">
    <property type="entry name" value="P-loop containing nucleotide triphosphate hydrolases"/>
    <property type="match status" value="1"/>
</dbReference>
<dbReference type="PANTHER" id="PTHR32309:SF13">
    <property type="entry name" value="FERRIC ENTEROBACTIN TRANSPORT PROTEIN FEPE"/>
    <property type="match status" value="1"/>
</dbReference>
<keyword evidence="3" id="KW-0472">Membrane</keyword>
<feature type="transmembrane region" description="Helical" evidence="3">
    <location>
        <begin position="188"/>
        <end position="211"/>
    </location>
</feature>